<reference evidence="2 3" key="1">
    <citation type="submission" date="2024-02" db="EMBL/GenBank/DDBJ databases">
        <title>Bacteria isolated from the canopy kelp, Nereocystis luetkeana.</title>
        <authorList>
            <person name="Pfister C.A."/>
            <person name="Younker I.T."/>
            <person name="Light S.H."/>
        </authorList>
    </citation>
    <scope>NUCLEOTIDE SEQUENCE [LARGE SCALE GENOMIC DNA]</scope>
    <source>
        <strain evidence="2 3">TI.1.05</strain>
    </source>
</reference>
<evidence type="ECO:0000313" key="3">
    <source>
        <dbReference type="Proteomes" id="UP001369082"/>
    </source>
</evidence>
<dbReference type="Pfam" id="PF01047">
    <property type="entry name" value="MarR"/>
    <property type="match status" value="1"/>
</dbReference>
<dbReference type="PANTHER" id="PTHR33164">
    <property type="entry name" value="TRANSCRIPTIONAL REGULATOR, MARR FAMILY"/>
    <property type="match status" value="1"/>
</dbReference>
<name>A0ABU9GSX4_9GAMM</name>
<dbReference type="SUPFAM" id="SSF46785">
    <property type="entry name" value="Winged helix' DNA-binding domain"/>
    <property type="match status" value="1"/>
</dbReference>
<dbReference type="InterPro" id="IPR036388">
    <property type="entry name" value="WH-like_DNA-bd_sf"/>
</dbReference>
<organism evidence="2 3">
    <name type="scientific">Psychromonas aquatilis</name>
    <dbReference type="NCBI Taxonomy" id="2005072"/>
    <lineage>
        <taxon>Bacteria</taxon>
        <taxon>Pseudomonadati</taxon>
        <taxon>Pseudomonadota</taxon>
        <taxon>Gammaproteobacteria</taxon>
        <taxon>Alteromonadales</taxon>
        <taxon>Psychromonadaceae</taxon>
        <taxon>Psychromonas</taxon>
    </lineage>
</organism>
<dbReference type="EMBL" id="JBAKAZ010000055">
    <property type="protein sequence ID" value="MEL0630429.1"/>
    <property type="molecule type" value="Genomic_DNA"/>
</dbReference>
<keyword evidence="3" id="KW-1185">Reference proteome</keyword>
<dbReference type="InterPro" id="IPR000835">
    <property type="entry name" value="HTH_MarR-typ"/>
</dbReference>
<dbReference type="InterPro" id="IPR039422">
    <property type="entry name" value="MarR/SlyA-like"/>
</dbReference>
<dbReference type="Gene3D" id="1.10.10.10">
    <property type="entry name" value="Winged helix-like DNA-binding domain superfamily/Winged helix DNA-binding domain"/>
    <property type="match status" value="1"/>
</dbReference>
<comment type="caution">
    <text evidence="2">The sequence shown here is derived from an EMBL/GenBank/DDBJ whole genome shotgun (WGS) entry which is preliminary data.</text>
</comment>
<gene>
    <name evidence="2" type="ORF">V6256_12505</name>
</gene>
<dbReference type="PRINTS" id="PR00598">
    <property type="entry name" value="HTHMARR"/>
</dbReference>
<dbReference type="SMART" id="SM00347">
    <property type="entry name" value="HTH_MARR"/>
    <property type="match status" value="1"/>
</dbReference>
<dbReference type="Proteomes" id="UP001369082">
    <property type="component" value="Unassembled WGS sequence"/>
</dbReference>
<dbReference type="PROSITE" id="PS50995">
    <property type="entry name" value="HTH_MARR_2"/>
    <property type="match status" value="1"/>
</dbReference>
<proteinExistence type="predicted"/>
<protein>
    <submittedName>
        <fullName evidence="2">MarR family transcriptional regulator</fullName>
    </submittedName>
</protein>
<evidence type="ECO:0000259" key="1">
    <source>
        <dbReference type="PROSITE" id="PS50995"/>
    </source>
</evidence>
<dbReference type="InterPro" id="IPR036390">
    <property type="entry name" value="WH_DNA-bd_sf"/>
</dbReference>
<accession>A0ABU9GSX4</accession>
<dbReference type="PANTHER" id="PTHR33164:SF87">
    <property type="entry name" value="MULTIPLE ANTIBIOTIC RESISTANCE PROTEIN MARR"/>
    <property type="match status" value="1"/>
</dbReference>
<dbReference type="RefSeq" id="WP_341598557.1">
    <property type="nucleotide sequence ID" value="NZ_JBAKAZ010000055.1"/>
</dbReference>
<sequence length="144" mass="16153">MQNLNVKSTGIALARQIGQVNLRKEKLINQYLEPFDITAAQFKVLVAVHFYKMNAPVDICHYLDINGGSMTRMVDRLVKKSVLDKRPNPEDKRGVLLALTENGESLLMSCIEVMENTIGPLMVGDLSDQEVEQLNGLLQRLMPV</sequence>
<evidence type="ECO:0000313" key="2">
    <source>
        <dbReference type="EMBL" id="MEL0630429.1"/>
    </source>
</evidence>
<feature type="domain" description="HTH marR-type" evidence="1">
    <location>
        <begin position="10"/>
        <end position="143"/>
    </location>
</feature>